<dbReference type="SMART" id="SM00895">
    <property type="entry name" value="FCD"/>
    <property type="match status" value="1"/>
</dbReference>
<keyword evidence="1" id="KW-0805">Transcription regulation</keyword>
<dbReference type="InterPro" id="IPR000524">
    <property type="entry name" value="Tscrpt_reg_HTH_GntR"/>
</dbReference>
<evidence type="ECO:0000259" key="4">
    <source>
        <dbReference type="PROSITE" id="PS50949"/>
    </source>
</evidence>
<evidence type="ECO:0000256" key="1">
    <source>
        <dbReference type="ARBA" id="ARBA00023015"/>
    </source>
</evidence>
<dbReference type="Pfam" id="PF00392">
    <property type="entry name" value="GntR"/>
    <property type="match status" value="1"/>
</dbReference>
<proteinExistence type="predicted"/>
<dbReference type="GO" id="GO:0003700">
    <property type="term" value="F:DNA-binding transcription factor activity"/>
    <property type="evidence" value="ECO:0007669"/>
    <property type="project" value="InterPro"/>
</dbReference>
<dbReference type="Gene3D" id="1.20.120.530">
    <property type="entry name" value="GntR ligand-binding domain-like"/>
    <property type="match status" value="1"/>
</dbReference>
<accession>A0A2U8FMP1</accession>
<keyword evidence="6" id="KW-1185">Reference proteome</keyword>
<dbReference type="PANTHER" id="PTHR43537:SF45">
    <property type="entry name" value="GNTR FAMILY REGULATORY PROTEIN"/>
    <property type="match status" value="1"/>
</dbReference>
<sequence length="243" mass="27853">MTLVVPSLSTPSVALSAGTLAERVYAQIKQLIFDFVLLPGDRFSESDLANRVQVSRTPLRQALQRLQREGFLLVFPKSGWQVAPLDFNAFDQLYDLRMLLETHAVVRLCEADPRPSLDELNRVWLVPEAERQHTVLTIDRLDEAFHTALVEAAGNAEMARVHADVTDRIRIIRRLDFTKPQRVEATYEEHAQILRAVTRRRADEAQRLLRAHIEHSKLEVRRITIETLQNARLRMAEAHTPQG</sequence>
<dbReference type="InterPro" id="IPR036390">
    <property type="entry name" value="WH_DNA-bd_sf"/>
</dbReference>
<dbReference type="SUPFAM" id="SSF48008">
    <property type="entry name" value="GntR ligand-binding domain-like"/>
    <property type="match status" value="1"/>
</dbReference>
<dbReference type="Proteomes" id="UP000244892">
    <property type="component" value="Chromosome"/>
</dbReference>
<keyword evidence="3" id="KW-0804">Transcription</keyword>
<dbReference type="PRINTS" id="PR00035">
    <property type="entry name" value="HTHGNTR"/>
</dbReference>
<protein>
    <submittedName>
        <fullName evidence="5">GntR family transcriptional regulator</fullName>
    </submittedName>
</protein>
<dbReference type="CDD" id="cd07377">
    <property type="entry name" value="WHTH_GntR"/>
    <property type="match status" value="1"/>
</dbReference>
<gene>
    <name evidence="5" type="ORF">DEH84_01705</name>
</gene>
<dbReference type="AlphaFoldDB" id="A0A2U8FMP1"/>
<feature type="domain" description="HTH gntR-type" evidence="4">
    <location>
        <begin position="18"/>
        <end position="85"/>
    </location>
</feature>
<dbReference type="SUPFAM" id="SSF46785">
    <property type="entry name" value="Winged helix' DNA-binding domain"/>
    <property type="match status" value="1"/>
</dbReference>
<dbReference type="InterPro" id="IPR011711">
    <property type="entry name" value="GntR_C"/>
</dbReference>
<dbReference type="KEGG" id="aon:DEH84_01705"/>
<dbReference type="Pfam" id="PF07729">
    <property type="entry name" value="FCD"/>
    <property type="match status" value="1"/>
</dbReference>
<dbReference type="PROSITE" id="PS50949">
    <property type="entry name" value="HTH_GNTR"/>
    <property type="match status" value="1"/>
</dbReference>
<dbReference type="RefSeq" id="WP_109034173.1">
    <property type="nucleotide sequence ID" value="NZ_CP029210.1"/>
</dbReference>
<reference evidence="5 6" key="1">
    <citation type="submission" date="2018-05" db="EMBL/GenBank/DDBJ databases">
        <title>complete genome sequence of Aquabacterium olei NBRC 110486.</title>
        <authorList>
            <person name="Tang B."/>
            <person name="Chang J."/>
            <person name="Zhang L."/>
            <person name="Yang H."/>
        </authorList>
    </citation>
    <scope>NUCLEOTIDE SEQUENCE [LARGE SCALE GENOMIC DNA]</scope>
    <source>
        <strain evidence="5 6">NBRC 110486</strain>
    </source>
</reference>
<evidence type="ECO:0000313" key="6">
    <source>
        <dbReference type="Proteomes" id="UP000244892"/>
    </source>
</evidence>
<dbReference type="GO" id="GO:0003677">
    <property type="term" value="F:DNA binding"/>
    <property type="evidence" value="ECO:0007669"/>
    <property type="project" value="UniProtKB-KW"/>
</dbReference>
<dbReference type="SMART" id="SM00345">
    <property type="entry name" value="HTH_GNTR"/>
    <property type="match status" value="1"/>
</dbReference>
<dbReference type="EMBL" id="CP029210">
    <property type="protein sequence ID" value="AWI52292.1"/>
    <property type="molecule type" value="Genomic_DNA"/>
</dbReference>
<dbReference type="InterPro" id="IPR036388">
    <property type="entry name" value="WH-like_DNA-bd_sf"/>
</dbReference>
<keyword evidence="2" id="KW-0238">DNA-binding</keyword>
<dbReference type="OrthoDB" id="8680857at2"/>
<dbReference type="InterPro" id="IPR008920">
    <property type="entry name" value="TF_FadR/GntR_C"/>
</dbReference>
<name>A0A2U8FMP1_9BURK</name>
<dbReference type="Gene3D" id="1.10.10.10">
    <property type="entry name" value="Winged helix-like DNA-binding domain superfamily/Winged helix DNA-binding domain"/>
    <property type="match status" value="1"/>
</dbReference>
<evidence type="ECO:0000256" key="2">
    <source>
        <dbReference type="ARBA" id="ARBA00023125"/>
    </source>
</evidence>
<evidence type="ECO:0000313" key="5">
    <source>
        <dbReference type="EMBL" id="AWI52292.1"/>
    </source>
</evidence>
<dbReference type="PANTHER" id="PTHR43537">
    <property type="entry name" value="TRANSCRIPTIONAL REGULATOR, GNTR FAMILY"/>
    <property type="match status" value="1"/>
</dbReference>
<evidence type="ECO:0000256" key="3">
    <source>
        <dbReference type="ARBA" id="ARBA00023163"/>
    </source>
</evidence>
<organism evidence="5 6">
    <name type="scientific">Aquabacterium olei</name>
    <dbReference type="NCBI Taxonomy" id="1296669"/>
    <lineage>
        <taxon>Bacteria</taxon>
        <taxon>Pseudomonadati</taxon>
        <taxon>Pseudomonadota</taxon>
        <taxon>Betaproteobacteria</taxon>
        <taxon>Burkholderiales</taxon>
        <taxon>Aquabacterium</taxon>
    </lineage>
</organism>